<dbReference type="InterPro" id="IPR036397">
    <property type="entry name" value="RNaseH_sf"/>
</dbReference>
<sequence>MGEVVPRGVVRIADRIRFEGRTFQIVGMDGMVLRLLAEDGAVSAVAAGHVMAATDFELLDHGPDVLPESVLPPLALVDALPEQVVEQARFWERHIVEVITGLPSDAEEGAVPRPEYDPAWRTVMERQAAKVAELTAAGHPTSSRTLIRMRVRYEAEGLWGLVDGRARKAPASVSGTGRADERVVQALKEALAGQTQMSTGDGKRLMHQTEQILAARHGEGVVPLPKKSTFYRLVKALARGNDPFGPATSRRTRALRPGTPFTPSMASRPGEIVQVDSTRLDVMVVLDDGVVARPELSIAVDVATRSICAALLRPAGTKAVDAAVLLARMLVPEPMRPGWSQTLSMAASVLPHERMLAVDARLEQAAAKPVIIPDTIVIDHGKVFVSATFTSACELLGISLQPARPRTPTDKAIVERTFSSINSLFCQYVAGYTGSDVTRRGADPAAEAVWTLPQLQDLLDEWVITWQHRAHDGLRNPYLPGRTLSPNEAYAIAVARAGYLPVALSSTDYIELLPATWRTINDYGIKIDYRTYDDPQLNPLRRQPSGMKAKQDQWEVHYDPYNVTRIWVRRSDDRQWIEVPWTHLPMVRSPFADFTWRHARQLLADQGADDTNETAIARVLARLLTRAGSPPEGSAQVVARTWAALQTPPPLALPAAQPAHDTEPGHPDANEPDEDVVPFGVFNPLEEQENPLW</sequence>
<dbReference type="InterPro" id="IPR001584">
    <property type="entry name" value="Integrase_cat-core"/>
</dbReference>
<dbReference type="InterPro" id="IPR012337">
    <property type="entry name" value="RNaseH-like_sf"/>
</dbReference>
<keyword evidence="4" id="KW-1185">Reference proteome</keyword>
<feature type="region of interest" description="Disordered" evidence="1">
    <location>
        <begin position="650"/>
        <end position="678"/>
    </location>
</feature>
<evidence type="ECO:0000259" key="2">
    <source>
        <dbReference type="PROSITE" id="PS50994"/>
    </source>
</evidence>
<evidence type="ECO:0000256" key="1">
    <source>
        <dbReference type="SAM" id="MobiDB-lite"/>
    </source>
</evidence>
<comment type="caution">
    <text evidence="3">The sequence shown here is derived from an EMBL/GenBank/DDBJ whole genome shotgun (WGS) entry which is preliminary data.</text>
</comment>
<evidence type="ECO:0000313" key="4">
    <source>
        <dbReference type="Proteomes" id="UP000282674"/>
    </source>
</evidence>
<dbReference type="Pfam" id="PF09299">
    <property type="entry name" value="Mu-transpos_C"/>
    <property type="match status" value="1"/>
</dbReference>
<dbReference type="GO" id="GO:0015074">
    <property type="term" value="P:DNA integration"/>
    <property type="evidence" value="ECO:0007669"/>
    <property type="project" value="InterPro"/>
</dbReference>
<feature type="region of interest" description="Disordered" evidence="1">
    <location>
        <begin position="242"/>
        <end position="268"/>
    </location>
</feature>
<dbReference type="EMBL" id="RFFG01000216">
    <property type="protein sequence ID" value="RMI31132.1"/>
    <property type="molecule type" value="Genomic_DNA"/>
</dbReference>
<protein>
    <submittedName>
        <fullName evidence="3">Integrase</fullName>
    </submittedName>
</protein>
<accession>A0A3M2L0D2</accession>
<dbReference type="Gene3D" id="3.30.420.10">
    <property type="entry name" value="Ribonuclease H-like superfamily/Ribonuclease H"/>
    <property type="match status" value="1"/>
</dbReference>
<organism evidence="3 4">
    <name type="scientific">Actinomadura harenae</name>
    <dbReference type="NCBI Taxonomy" id="2483351"/>
    <lineage>
        <taxon>Bacteria</taxon>
        <taxon>Bacillati</taxon>
        <taxon>Actinomycetota</taxon>
        <taxon>Actinomycetes</taxon>
        <taxon>Streptosporangiales</taxon>
        <taxon>Thermomonosporaceae</taxon>
        <taxon>Actinomadura</taxon>
    </lineage>
</organism>
<name>A0A3M2L0D2_9ACTN</name>
<dbReference type="RefSeq" id="WP_122200119.1">
    <property type="nucleotide sequence ID" value="NZ_JBHSKC010000062.1"/>
</dbReference>
<feature type="domain" description="Integrase catalytic" evidence="2">
    <location>
        <begin position="265"/>
        <end position="494"/>
    </location>
</feature>
<dbReference type="InterPro" id="IPR015378">
    <property type="entry name" value="Transposase-like_Mu_C"/>
</dbReference>
<reference evidence="3 4" key="1">
    <citation type="submission" date="2018-10" db="EMBL/GenBank/DDBJ databases">
        <title>Isolation from soil.</title>
        <authorList>
            <person name="Hu J."/>
        </authorList>
    </citation>
    <scope>NUCLEOTIDE SEQUENCE [LARGE SCALE GENOMIC DNA]</scope>
    <source>
        <strain evidence="3 4">NEAU-Ht49</strain>
    </source>
</reference>
<dbReference type="OrthoDB" id="52928at2"/>
<proteinExistence type="predicted"/>
<dbReference type="SUPFAM" id="SSF53098">
    <property type="entry name" value="Ribonuclease H-like"/>
    <property type="match status" value="1"/>
</dbReference>
<evidence type="ECO:0000313" key="3">
    <source>
        <dbReference type="EMBL" id="RMI31132.1"/>
    </source>
</evidence>
<dbReference type="Proteomes" id="UP000282674">
    <property type="component" value="Unassembled WGS sequence"/>
</dbReference>
<dbReference type="GO" id="GO:0003676">
    <property type="term" value="F:nucleic acid binding"/>
    <property type="evidence" value="ECO:0007669"/>
    <property type="project" value="InterPro"/>
</dbReference>
<dbReference type="PROSITE" id="PS50994">
    <property type="entry name" value="INTEGRASE"/>
    <property type="match status" value="1"/>
</dbReference>
<dbReference type="AlphaFoldDB" id="A0A3M2L0D2"/>
<feature type="compositionally biased region" description="Basic and acidic residues" evidence="1">
    <location>
        <begin position="660"/>
        <end position="669"/>
    </location>
</feature>
<gene>
    <name evidence="3" type="ORF">EBO15_42655</name>
</gene>